<protein>
    <recommendedName>
        <fullName evidence="1">HTH cro/C1-type domain-containing protein</fullName>
    </recommendedName>
</protein>
<accession>A0A918UTZ3</accession>
<dbReference type="GO" id="GO:0003677">
    <property type="term" value="F:DNA binding"/>
    <property type="evidence" value="ECO:0007669"/>
    <property type="project" value="InterPro"/>
</dbReference>
<dbReference type="Gene3D" id="1.10.260.40">
    <property type="entry name" value="lambda repressor-like DNA-binding domains"/>
    <property type="match status" value="1"/>
</dbReference>
<dbReference type="AlphaFoldDB" id="A0A918UTZ3"/>
<dbReference type="InterPro" id="IPR001387">
    <property type="entry name" value="Cro/C1-type_HTH"/>
</dbReference>
<dbReference type="SUPFAM" id="SSF55785">
    <property type="entry name" value="PYP-like sensor domain (PAS domain)"/>
    <property type="match status" value="2"/>
</dbReference>
<dbReference type="Gene3D" id="3.30.450.20">
    <property type="entry name" value="PAS domain"/>
    <property type="match status" value="2"/>
</dbReference>
<sequence length="367" mass="40718">MRVTYGTKLSSVHIIAIMEHLGKLGRMEVPVGPSVDPVTFSRGFRQLFDLNDQEPARLDSVARAIHALDRSLFVEDMGVIRQGHEPPPRIYRLSPSFMTARYVAFVFMPLHDEHGEVKKFFGLARDVSVEEVRARHKSQNARRISVMMDYFGAECVWSADKGGQLFEHFTSGHLDGVLPTFDMLLPDSIHPDDRDLAMTEIAGAMATGDAFSVPLRIYGSDGVARKYVKRGFPLFEQGRLVEWWGVIMADRAPVDLSSAELEHAIRLATGATIRSLCGLQGWTHEELAQMTGISRTTIYRMVTAPDILLGQFKHKTVEAVLQIFACHGVRFFIDPQGLLAHSCSLRGGGAEGFGTDARDAESDEDLG</sequence>
<gene>
    <name evidence="2" type="ORF">GCM10011273_18850</name>
</gene>
<name>A0A918UTZ3_9CAUL</name>
<reference evidence="2" key="1">
    <citation type="journal article" date="2014" name="Int. J. Syst. Evol. Microbiol.">
        <title>Complete genome sequence of Corynebacterium casei LMG S-19264T (=DSM 44701T), isolated from a smear-ripened cheese.</title>
        <authorList>
            <consortium name="US DOE Joint Genome Institute (JGI-PGF)"/>
            <person name="Walter F."/>
            <person name="Albersmeier A."/>
            <person name="Kalinowski J."/>
            <person name="Ruckert C."/>
        </authorList>
    </citation>
    <scope>NUCLEOTIDE SEQUENCE</scope>
    <source>
        <strain evidence="2">KCTC 32296</strain>
    </source>
</reference>
<dbReference type="EMBL" id="BMZB01000002">
    <property type="protein sequence ID" value="GGZ32811.1"/>
    <property type="molecule type" value="Genomic_DNA"/>
</dbReference>
<reference evidence="2" key="2">
    <citation type="submission" date="2020-09" db="EMBL/GenBank/DDBJ databases">
        <authorList>
            <person name="Sun Q."/>
            <person name="Kim S."/>
        </authorList>
    </citation>
    <scope>NUCLEOTIDE SEQUENCE</scope>
    <source>
        <strain evidence="2">KCTC 32296</strain>
    </source>
</reference>
<dbReference type="PROSITE" id="PS50943">
    <property type="entry name" value="HTH_CROC1"/>
    <property type="match status" value="1"/>
</dbReference>
<dbReference type="Proteomes" id="UP000662572">
    <property type="component" value="Unassembled WGS sequence"/>
</dbReference>
<feature type="domain" description="HTH cro/C1-type" evidence="1">
    <location>
        <begin position="273"/>
        <end position="301"/>
    </location>
</feature>
<organism evidence="2 3">
    <name type="scientific">Asticcacaulis endophyticus</name>
    <dbReference type="NCBI Taxonomy" id="1395890"/>
    <lineage>
        <taxon>Bacteria</taxon>
        <taxon>Pseudomonadati</taxon>
        <taxon>Pseudomonadota</taxon>
        <taxon>Alphaproteobacteria</taxon>
        <taxon>Caulobacterales</taxon>
        <taxon>Caulobacteraceae</taxon>
        <taxon>Asticcacaulis</taxon>
    </lineage>
</organism>
<dbReference type="RefSeq" id="WP_189486211.1">
    <property type="nucleotide sequence ID" value="NZ_BMZB01000002.1"/>
</dbReference>
<evidence type="ECO:0000313" key="2">
    <source>
        <dbReference type="EMBL" id="GGZ32811.1"/>
    </source>
</evidence>
<dbReference type="CDD" id="cd00093">
    <property type="entry name" value="HTH_XRE"/>
    <property type="match status" value="1"/>
</dbReference>
<comment type="caution">
    <text evidence="2">The sequence shown here is derived from an EMBL/GenBank/DDBJ whole genome shotgun (WGS) entry which is preliminary data.</text>
</comment>
<evidence type="ECO:0000313" key="3">
    <source>
        <dbReference type="Proteomes" id="UP000662572"/>
    </source>
</evidence>
<dbReference type="InterPro" id="IPR010982">
    <property type="entry name" value="Lambda_DNA-bd_dom_sf"/>
</dbReference>
<dbReference type="SUPFAM" id="SSF47413">
    <property type="entry name" value="lambda repressor-like DNA-binding domains"/>
    <property type="match status" value="1"/>
</dbReference>
<keyword evidence="3" id="KW-1185">Reference proteome</keyword>
<proteinExistence type="predicted"/>
<evidence type="ECO:0000259" key="1">
    <source>
        <dbReference type="PROSITE" id="PS50943"/>
    </source>
</evidence>
<dbReference type="InterPro" id="IPR035965">
    <property type="entry name" value="PAS-like_dom_sf"/>
</dbReference>